<comment type="caution">
    <text evidence="2">The sequence shown here is derived from an EMBL/GenBank/DDBJ whole genome shotgun (WGS) entry which is preliminary data.</text>
</comment>
<sequence>MDSHLIDGCKIRPSKALADSISSMLQGNEEFVMIDAQKVIQEEALAIARSARPSKKKVLIVRGGPGTGKSVVAINLLVKATKQDLLSCYVTRNAAPRAVYESHLTGSMKKSHISNLFKGSGSFVDSPGNAYDLLIADEAHRLSEKSGMLKNKGENQIKEIIHASKCAVFFLDEDQQVTLHDIGFEDEILKWARFYNAGVSTMDLVSQFRCSGSDGYLAWLDHTLQIKDTANPTLSTQEYDFQVFDDPGKLLDVIFEKNKERNKARLLAGICWNWVSKTDTTKMDVVMPEYDFAMRWNLGSDEMLWMIKPESVTEVGCIVRHAKQPFHPENFFIHVINFEFKDLFVNFLKKITGLEKGL</sequence>
<reference evidence="2 3" key="1">
    <citation type="submission" date="2018-04" db="EMBL/GenBank/DDBJ databases">
        <title>Pedobacter chongqingensis sp. nov., isolated from a rottenly hemp rope.</title>
        <authorList>
            <person name="Cai Y."/>
        </authorList>
    </citation>
    <scope>NUCLEOTIDE SEQUENCE [LARGE SCALE GENOMIC DNA]</scope>
    <source>
        <strain evidence="2 3">FJ4-8</strain>
    </source>
</reference>
<evidence type="ECO:0000313" key="3">
    <source>
        <dbReference type="Proteomes" id="UP000245647"/>
    </source>
</evidence>
<protein>
    <recommendedName>
        <fullName evidence="1">Schlafen group 3-like DNA/RNA helicase domain-containing protein</fullName>
    </recommendedName>
</protein>
<dbReference type="OrthoDB" id="9759819at2"/>
<keyword evidence="3" id="KW-1185">Reference proteome</keyword>
<dbReference type="Proteomes" id="UP000245647">
    <property type="component" value="Unassembled WGS sequence"/>
</dbReference>
<organism evidence="2 3">
    <name type="scientific">Pararcticibacter amylolyticus</name>
    <dbReference type="NCBI Taxonomy" id="2173175"/>
    <lineage>
        <taxon>Bacteria</taxon>
        <taxon>Pseudomonadati</taxon>
        <taxon>Bacteroidota</taxon>
        <taxon>Sphingobacteriia</taxon>
        <taxon>Sphingobacteriales</taxon>
        <taxon>Sphingobacteriaceae</taxon>
        <taxon>Pararcticibacter</taxon>
    </lineage>
</organism>
<dbReference type="EMBL" id="QEAS01000042">
    <property type="protein sequence ID" value="PWG78001.1"/>
    <property type="molecule type" value="Genomic_DNA"/>
</dbReference>
<feature type="domain" description="Schlafen group 3-like DNA/RNA helicase" evidence="1">
    <location>
        <begin position="56"/>
        <end position="318"/>
    </location>
</feature>
<accession>A0A2U2P9E0</accession>
<name>A0A2U2P9E0_9SPHI</name>
<dbReference type="InterPro" id="IPR027417">
    <property type="entry name" value="P-loop_NTPase"/>
</dbReference>
<proteinExistence type="predicted"/>
<dbReference type="AlphaFoldDB" id="A0A2U2P9E0"/>
<dbReference type="InterPro" id="IPR018647">
    <property type="entry name" value="SLFN_3-like_DNA/RNA_helicase"/>
</dbReference>
<dbReference type="SUPFAM" id="SSF52540">
    <property type="entry name" value="P-loop containing nucleoside triphosphate hydrolases"/>
    <property type="match status" value="1"/>
</dbReference>
<dbReference type="Pfam" id="PF09848">
    <property type="entry name" value="SLFN-g3_helicase"/>
    <property type="match status" value="1"/>
</dbReference>
<evidence type="ECO:0000259" key="1">
    <source>
        <dbReference type="Pfam" id="PF09848"/>
    </source>
</evidence>
<gene>
    <name evidence="2" type="ORF">DDR33_24525</name>
</gene>
<dbReference type="Gene3D" id="3.40.50.300">
    <property type="entry name" value="P-loop containing nucleotide triphosphate hydrolases"/>
    <property type="match status" value="1"/>
</dbReference>
<evidence type="ECO:0000313" key="2">
    <source>
        <dbReference type="EMBL" id="PWG78001.1"/>
    </source>
</evidence>
<dbReference type="RefSeq" id="WP_109418436.1">
    <property type="nucleotide sequence ID" value="NZ_QEAS01000042.1"/>
</dbReference>